<keyword evidence="2" id="KW-0812">Transmembrane</keyword>
<feature type="transmembrane region" description="Helical" evidence="2">
    <location>
        <begin position="114"/>
        <end position="136"/>
    </location>
</feature>
<accession>A0AAT9HXD4</accession>
<feature type="transmembrane region" description="Helical" evidence="2">
    <location>
        <begin position="91"/>
        <end position="108"/>
    </location>
</feature>
<evidence type="ECO:0000256" key="1">
    <source>
        <dbReference type="SAM" id="MobiDB-lite"/>
    </source>
</evidence>
<keyword evidence="2" id="KW-1133">Transmembrane helix</keyword>
<sequence length="177" mass="18546">MHYAEPSFAYRTRPREPSRARTTVHVPDAMNPCAPVHRPLGQVTLTARSPRARSREESLGISAPNPGGMPGGHIPTPEDTMAMPRPTVAQLVYGSCTVIFSTFALLLLSGASSAMGVAVVAVSALALGLLVAMTVARPRQPVAAAPSVAPEPVRSMPPVRATVPSPAREPVRERAAS</sequence>
<reference evidence="3" key="2">
    <citation type="submission" date="2024-07" db="EMBL/GenBank/DDBJ databases">
        <title>Streptomyces haneummycinica sp. nov., a new antibiotic-producing actinobacterium isolated from marine sediment.</title>
        <authorList>
            <person name="Uemura M."/>
            <person name="Hamada M."/>
            <person name="Hirano S."/>
            <person name="Kobayashi K."/>
            <person name="Ohshiro T."/>
            <person name="Kobayashi T."/>
            <person name="Terahara T."/>
        </authorList>
    </citation>
    <scope>NUCLEOTIDE SEQUENCE</scope>
    <source>
        <strain evidence="3">KM77-8</strain>
    </source>
</reference>
<feature type="region of interest" description="Disordered" evidence="1">
    <location>
        <begin position="143"/>
        <end position="177"/>
    </location>
</feature>
<feature type="region of interest" description="Disordered" evidence="1">
    <location>
        <begin position="47"/>
        <end position="71"/>
    </location>
</feature>
<name>A0AAT9HXD4_9ACTN</name>
<dbReference type="AlphaFoldDB" id="A0AAT9HXD4"/>
<proteinExistence type="predicted"/>
<reference evidence="3" key="1">
    <citation type="submission" date="2024-06" db="EMBL/GenBank/DDBJ databases">
        <authorList>
            <consortium name="consrtm"/>
            <person name="Uemura M."/>
            <person name="Terahara T."/>
        </authorList>
    </citation>
    <scope>NUCLEOTIDE SEQUENCE</scope>
    <source>
        <strain evidence="3">KM77-8</strain>
    </source>
</reference>
<feature type="compositionally biased region" description="Low complexity" evidence="1">
    <location>
        <begin position="143"/>
        <end position="154"/>
    </location>
</feature>
<protein>
    <submittedName>
        <fullName evidence="3">Uncharacterized protein</fullName>
    </submittedName>
</protein>
<evidence type="ECO:0000256" key="2">
    <source>
        <dbReference type="SAM" id="Phobius"/>
    </source>
</evidence>
<keyword evidence="2" id="KW-0472">Membrane</keyword>
<dbReference type="EMBL" id="AP035768">
    <property type="protein sequence ID" value="BFO21916.1"/>
    <property type="molecule type" value="Genomic_DNA"/>
</dbReference>
<gene>
    <name evidence="3" type="ORF">SHKM778_83040</name>
</gene>
<evidence type="ECO:0000313" key="3">
    <source>
        <dbReference type="EMBL" id="BFO21916.1"/>
    </source>
</evidence>
<organism evidence="3">
    <name type="scientific">Streptomyces haneummycinicus</name>
    <dbReference type="NCBI Taxonomy" id="3074435"/>
    <lineage>
        <taxon>Bacteria</taxon>
        <taxon>Bacillati</taxon>
        <taxon>Actinomycetota</taxon>
        <taxon>Actinomycetes</taxon>
        <taxon>Kitasatosporales</taxon>
        <taxon>Streptomycetaceae</taxon>
        <taxon>Streptomyces</taxon>
    </lineage>
</organism>
<feature type="region of interest" description="Disordered" evidence="1">
    <location>
        <begin position="1"/>
        <end position="20"/>
    </location>
</feature>